<feature type="transmembrane region" description="Helical" evidence="1">
    <location>
        <begin position="73"/>
        <end position="97"/>
    </location>
</feature>
<proteinExistence type="predicted"/>
<keyword evidence="1" id="KW-0472">Membrane</keyword>
<dbReference type="Pfam" id="PF09515">
    <property type="entry name" value="Thia_YuaJ"/>
    <property type="match status" value="1"/>
</dbReference>
<keyword evidence="3" id="KW-1185">Reference proteome</keyword>
<dbReference type="EMBL" id="JABAFA010000006">
    <property type="protein sequence ID" value="NMD98519.1"/>
    <property type="molecule type" value="Genomic_DNA"/>
</dbReference>
<name>A0A848B2P1_9FIRM</name>
<keyword evidence="1" id="KW-0812">Transmembrane</keyword>
<organism evidence="2 3">
    <name type="scientific">Selenomonas bovis</name>
    <dbReference type="NCBI Taxonomy" id="416586"/>
    <lineage>
        <taxon>Bacteria</taxon>
        <taxon>Bacillati</taxon>
        <taxon>Bacillota</taxon>
        <taxon>Negativicutes</taxon>
        <taxon>Selenomonadales</taxon>
        <taxon>Selenomonadaceae</taxon>
        <taxon>Selenomonas</taxon>
    </lineage>
</organism>
<evidence type="ECO:0000313" key="3">
    <source>
        <dbReference type="Proteomes" id="UP000543804"/>
    </source>
</evidence>
<dbReference type="Gene3D" id="1.10.1760.20">
    <property type="match status" value="1"/>
</dbReference>
<gene>
    <name evidence="2" type="primary">thiT</name>
    <name evidence="2" type="ORF">HF878_03345</name>
</gene>
<dbReference type="NCBIfam" id="TIGR02357">
    <property type="entry name" value="ECF_ThiT_YuaJ"/>
    <property type="match status" value="1"/>
</dbReference>
<dbReference type="GO" id="GO:0015234">
    <property type="term" value="F:thiamine transmembrane transporter activity"/>
    <property type="evidence" value="ECO:0007669"/>
    <property type="project" value="InterPro"/>
</dbReference>
<dbReference type="GO" id="GO:0005886">
    <property type="term" value="C:plasma membrane"/>
    <property type="evidence" value="ECO:0007669"/>
    <property type="project" value="InterPro"/>
</dbReference>
<protein>
    <submittedName>
        <fullName evidence="2">Energy-coupled thiamine transporter ThiT</fullName>
    </submittedName>
</protein>
<sequence>MPRSRTRRLVFAALMIACTLVLEQLRIFHMPQGGSVTLGGMVPLLLLAYREGPAVDMLGGGIYGLLNLLQDPFVVHPVQVLFDYPLPYMCMGLAAALPRHRVLSTALAFAARFLCHVFSGVVFFASYAPAGMNPLRYSLVFNATYLLPDFLICCLILKLLPVKRIFAALRS</sequence>
<feature type="transmembrane region" description="Helical" evidence="1">
    <location>
        <begin position="109"/>
        <end position="127"/>
    </location>
</feature>
<dbReference type="AlphaFoldDB" id="A0A848B2P1"/>
<feature type="transmembrane region" description="Helical" evidence="1">
    <location>
        <begin position="139"/>
        <end position="160"/>
    </location>
</feature>
<reference evidence="2 3" key="1">
    <citation type="submission" date="2020-04" db="EMBL/GenBank/DDBJ databases">
        <authorList>
            <person name="Hitch T.C.A."/>
            <person name="Wylensek D."/>
            <person name="Clavel T."/>
        </authorList>
    </citation>
    <scope>NUCLEOTIDE SEQUENCE [LARGE SCALE GENOMIC DNA]</scope>
    <source>
        <strain evidence="2 3">PG-130-P53-12</strain>
    </source>
</reference>
<keyword evidence="1" id="KW-1133">Transmembrane helix</keyword>
<dbReference type="Proteomes" id="UP000543804">
    <property type="component" value="Unassembled WGS sequence"/>
</dbReference>
<comment type="caution">
    <text evidence="2">The sequence shown here is derived from an EMBL/GenBank/DDBJ whole genome shotgun (WGS) entry which is preliminary data.</text>
</comment>
<evidence type="ECO:0000313" key="2">
    <source>
        <dbReference type="EMBL" id="NMD98519.1"/>
    </source>
</evidence>
<accession>A0A848B2P1</accession>
<evidence type="ECO:0000256" key="1">
    <source>
        <dbReference type="SAM" id="Phobius"/>
    </source>
</evidence>
<dbReference type="InterPro" id="IPR012651">
    <property type="entry name" value="Thia_Transptr_ThiT"/>
</dbReference>